<keyword evidence="3" id="KW-0633">Potassium transport</keyword>
<evidence type="ECO:0000256" key="2">
    <source>
        <dbReference type="ARBA" id="ARBA00022448"/>
    </source>
</evidence>
<protein>
    <submittedName>
        <fullName evidence="14">Ion transport 2 domain protein</fullName>
    </submittedName>
</protein>
<feature type="domain" description="Potassium channel" evidence="12">
    <location>
        <begin position="65"/>
        <end position="136"/>
    </location>
</feature>
<feature type="domain" description="Inward rectifier potassium channel C-terminal" evidence="13">
    <location>
        <begin position="145"/>
        <end position="299"/>
    </location>
</feature>
<evidence type="ECO:0000256" key="7">
    <source>
        <dbReference type="ARBA" id="ARBA00022989"/>
    </source>
</evidence>
<feature type="transmembrane region" description="Helical" evidence="11">
    <location>
        <begin position="85"/>
        <end position="102"/>
    </location>
</feature>
<dbReference type="PRINTS" id="PR01320">
    <property type="entry name" value="KIRCHANNEL"/>
</dbReference>
<dbReference type="InterPro" id="IPR014756">
    <property type="entry name" value="Ig_E-set"/>
</dbReference>
<organism evidence="14 15">
    <name type="scientific">Gloeomargarita lithophora Alchichica-D10</name>
    <dbReference type="NCBI Taxonomy" id="1188229"/>
    <lineage>
        <taxon>Bacteria</taxon>
        <taxon>Bacillati</taxon>
        <taxon>Cyanobacteriota</taxon>
        <taxon>Cyanophyceae</taxon>
        <taxon>Gloeomargaritales</taxon>
        <taxon>Gloeomargaritaceae</taxon>
        <taxon>Gloeomargarita</taxon>
    </lineage>
</organism>
<dbReference type="AlphaFoldDB" id="A0A1J0A938"/>
<dbReference type="STRING" id="1188229.GlitD10_0149"/>
<evidence type="ECO:0000256" key="1">
    <source>
        <dbReference type="ARBA" id="ARBA00004141"/>
    </source>
</evidence>
<evidence type="ECO:0000313" key="15">
    <source>
        <dbReference type="Proteomes" id="UP000180235"/>
    </source>
</evidence>
<keyword evidence="6" id="KW-0630">Potassium</keyword>
<dbReference type="PANTHER" id="PTHR11767">
    <property type="entry name" value="INWARD RECTIFIER POTASSIUM CHANNEL"/>
    <property type="match status" value="1"/>
</dbReference>
<evidence type="ECO:0000256" key="9">
    <source>
        <dbReference type="ARBA" id="ARBA00023136"/>
    </source>
</evidence>
<gene>
    <name evidence="14" type="ORF">GlitD10_0149</name>
</gene>
<dbReference type="InterPro" id="IPR041647">
    <property type="entry name" value="IRK_C"/>
</dbReference>
<accession>A0A1J0A938</accession>
<dbReference type="InterPro" id="IPR016449">
    <property type="entry name" value="K_chnl_inward-rec_Kir"/>
</dbReference>
<dbReference type="PANTHER" id="PTHR11767:SF102">
    <property type="entry name" value="INWARDLY RECTIFYING POTASSIUM CHANNEL 1, ISOFORM F"/>
    <property type="match status" value="1"/>
</dbReference>
<dbReference type="Gene3D" id="1.10.287.70">
    <property type="match status" value="1"/>
</dbReference>
<dbReference type="Pfam" id="PF07885">
    <property type="entry name" value="Ion_trans_2"/>
    <property type="match status" value="1"/>
</dbReference>
<keyword evidence="4 11" id="KW-0812">Transmembrane</keyword>
<evidence type="ECO:0000259" key="13">
    <source>
        <dbReference type="Pfam" id="PF17655"/>
    </source>
</evidence>
<keyword evidence="9 11" id="KW-0472">Membrane</keyword>
<keyword evidence="7 11" id="KW-1133">Transmembrane helix</keyword>
<dbReference type="InterPro" id="IPR013099">
    <property type="entry name" value="K_chnl_dom"/>
</dbReference>
<evidence type="ECO:0000256" key="3">
    <source>
        <dbReference type="ARBA" id="ARBA00022538"/>
    </source>
</evidence>
<keyword evidence="10" id="KW-0407">Ion channel</keyword>
<evidence type="ECO:0000259" key="12">
    <source>
        <dbReference type="Pfam" id="PF07885"/>
    </source>
</evidence>
<dbReference type="GO" id="GO:0005242">
    <property type="term" value="F:inward rectifier potassium channel activity"/>
    <property type="evidence" value="ECO:0007669"/>
    <property type="project" value="InterPro"/>
</dbReference>
<evidence type="ECO:0000256" key="5">
    <source>
        <dbReference type="ARBA" id="ARBA00022882"/>
    </source>
</evidence>
<dbReference type="InterPro" id="IPR013518">
    <property type="entry name" value="K_chnl_inward-rec_Kir_cyto"/>
</dbReference>
<comment type="subcellular location">
    <subcellularLocation>
        <location evidence="1">Membrane</location>
        <topology evidence="1">Multi-pass membrane protein</topology>
    </subcellularLocation>
</comment>
<dbReference type="GO" id="GO:0005886">
    <property type="term" value="C:plasma membrane"/>
    <property type="evidence" value="ECO:0007669"/>
    <property type="project" value="TreeGrafter"/>
</dbReference>
<dbReference type="EMBL" id="CP017675">
    <property type="protein sequence ID" value="APB32450.1"/>
    <property type="molecule type" value="Genomic_DNA"/>
</dbReference>
<keyword evidence="5" id="KW-0851">Voltage-gated channel</keyword>
<feature type="transmembrane region" description="Helical" evidence="11">
    <location>
        <begin position="50"/>
        <end position="73"/>
    </location>
</feature>
<evidence type="ECO:0000256" key="4">
    <source>
        <dbReference type="ARBA" id="ARBA00022692"/>
    </source>
</evidence>
<feature type="transmembrane region" description="Helical" evidence="11">
    <location>
        <begin position="114"/>
        <end position="136"/>
    </location>
</feature>
<dbReference type="Proteomes" id="UP000180235">
    <property type="component" value="Chromosome"/>
</dbReference>
<dbReference type="Pfam" id="PF17655">
    <property type="entry name" value="IRK_C"/>
    <property type="match status" value="1"/>
</dbReference>
<keyword evidence="2" id="KW-0813">Transport</keyword>
<dbReference type="GO" id="GO:0034702">
    <property type="term" value="C:monoatomic ion channel complex"/>
    <property type="evidence" value="ECO:0007669"/>
    <property type="project" value="UniProtKB-KW"/>
</dbReference>
<evidence type="ECO:0000313" key="14">
    <source>
        <dbReference type="EMBL" id="APB32450.1"/>
    </source>
</evidence>
<sequence length="307" mass="34942">MGGKNFPMGQRKPGRHRRTVEGFGGVKIALLNLEPSFWSDLYHALLTISWWQFWLIISSGYVLVNLLFGLAYMMVAGVANARPGYFGDYFFFSVQTLGTIGYGNMYPEQTATNILVAFESLMGLFGVAMVTGLAFARFSRPTARVLFSKVAVVTQFNGVPTFMLRMANQRGNQILEAQVRVTCVRQEISPEGVEMRRFYDLALIRSETPIFFLTWLVMHPITPESPLYDLGLHRGNIPDEDVIFVVTLTGVDDTFSQTVHARYNYQIGEIIPEHHFRDVILPGRLHERVIDYTYFHQTLPDKNELNP</sequence>
<keyword evidence="15" id="KW-1185">Reference proteome</keyword>
<dbReference type="SUPFAM" id="SSF81296">
    <property type="entry name" value="E set domains"/>
    <property type="match status" value="1"/>
</dbReference>
<dbReference type="Gene3D" id="2.60.40.1400">
    <property type="entry name" value="G protein-activated inward rectifier potassium channel 1"/>
    <property type="match status" value="1"/>
</dbReference>
<reference evidence="14 15" key="1">
    <citation type="submission" date="2016-10" db="EMBL/GenBank/DDBJ databases">
        <title>Description of Gloeomargarita lithophora gen. nov., sp. nov., a thylakoid-bearing basal-branching cyanobacterium with intracellular carbonates, and proposal for Gloeomargaritales ord. nov.</title>
        <authorList>
            <person name="Moreira D."/>
            <person name="Tavera R."/>
            <person name="Benzerara K."/>
            <person name="Skouri-Panet F."/>
            <person name="Couradeau E."/>
            <person name="Gerard E."/>
            <person name="Loussert C."/>
            <person name="Novelo E."/>
            <person name="Zivanovic Y."/>
            <person name="Lopez-Garcia P."/>
        </authorList>
    </citation>
    <scope>NUCLEOTIDE SEQUENCE [LARGE SCALE GENOMIC DNA]</scope>
    <source>
        <strain evidence="14 15">D10</strain>
    </source>
</reference>
<keyword evidence="8" id="KW-0406">Ion transport</keyword>
<name>A0A1J0A938_9CYAN</name>
<evidence type="ECO:0000256" key="10">
    <source>
        <dbReference type="ARBA" id="ARBA00023303"/>
    </source>
</evidence>
<proteinExistence type="predicted"/>
<evidence type="ECO:0000256" key="6">
    <source>
        <dbReference type="ARBA" id="ARBA00022958"/>
    </source>
</evidence>
<dbReference type="GO" id="GO:0034765">
    <property type="term" value="P:regulation of monoatomic ion transmembrane transport"/>
    <property type="evidence" value="ECO:0007669"/>
    <property type="project" value="TreeGrafter"/>
</dbReference>
<dbReference type="KEGG" id="glt:GlitD10_0149"/>
<evidence type="ECO:0000256" key="11">
    <source>
        <dbReference type="SAM" id="Phobius"/>
    </source>
</evidence>
<dbReference type="GO" id="GO:1990573">
    <property type="term" value="P:potassium ion import across plasma membrane"/>
    <property type="evidence" value="ECO:0007669"/>
    <property type="project" value="TreeGrafter"/>
</dbReference>
<dbReference type="SUPFAM" id="SSF81324">
    <property type="entry name" value="Voltage-gated potassium channels"/>
    <property type="match status" value="1"/>
</dbReference>
<evidence type="ECO:0000256" key="8">
    <source>
        <dbReference type="ARBA" id="ARBA00023065"/>
    </source>
</evidence>